<keyword evidence="7" id="KW-1185">Reference proteome</keyword>
<name>A0A6A6W944_9PEZI</name>
<reference evidence="6" key="1">
    <citation type="journal article" date="2020" name="Stud. Mycol.">
        <title>101 Dothideomycetes genomes: a test case for predicting lifestyles and emergence of pathogens.</title>
        <authorList>
            <person name="Haridas S."/>
            <person name="Albert R."/>
            <person name="Binder M."/>
            <person name="Bloem J."/>
            <person name="Labutti K."/>
            <person name="Salamov A."/>
            <person name="Andreopoulos B."/>
            <person name="Baker S."/>
            <person name="Barry K."/>
            <person name="Bills G."/>
            <person name="Bluhm B."/>
            <person name="Cannon C."/>
            <person name="Castanera R."/>
            <person name="Culley D."/>
            <person name="Daum C."/>
            <person name="Ezra D."/>
            <person name="Gonzalez J."/>
            <person name="Henrissat B."/>
            <person name="Kuo A."/>
            <person name="Liang C."/>
            <person name="Lipzen A."/>
            <person name="Lutzoni F."/>
            <person name="Magnuson J."/>
            <person name="Mondo S."/>
            <person name="Nolan M."/>
            <person name="Ohm R."/>
            <person name="Pangilinan J."/>
            <person name="Park H.-J."/>
            <person name="Ramirez L."/>
            <person name="Alfaro M."/>
            <person name="Sun H."/>
            <person name="Tritt A."/>
            <person name="Yoshinaga Y."/>
            <person name="Zwiers L.-H."/>
            <person name="Turgeon B."/>
            <person name="Goodwin S."/>
            <person name="Spatafora J."/>
            <person name="Crous P."/>
            <person name="Grigoriev I."/>
        </authorList>
    </citation>
    <scope>NUCLEOTIDE SEQUENCE</scope>
    <source>
        <strain evidence="6">CBS 121739</strain>
    </source>
</reference>
<evidence type="ECO:0000256" key="5">
    <source>
        <dbReference type="SAM" id="MobiDB-lite"/>
    </source>
</evidence>
<dbReference type="GO" id="GO:0005768">
    <property type="term" value="C:endosome"/>
    <property type="evidence" value="ECO:0007669"/>
    <property type="project" value="TreeGrafter"/>
</dbReference>
<gene>
    <name evidence="6" type="ORF">EJ05DRAFT_475405</name>
</gene>
<proteinExistence type="inferred from homology"/>
<dbReference type="PANTHER" id="PTHR15157:SF5">
    <property type="entry name" value="UV RADIATION RESISTANCE-ASSOCIATED GENE PROTEIN"/>
    <property type="match status" value="1"/>
</dbReference>
<dbReference type="Pfam" id="PF10186">
    <property type="entry name" value="ATG14"/>
    <property type="match status" value="1"/>
</dbReference>
<feature type="compositionally biased region" description="Polar residues" evidence="5">
    <location>
        <begin position="596"/>
        <end position="608"/>
    </location>
</feature>
<dbReference type="GO" id="GO:0000323">
    <property type="term" value="C:lytic vacuole"/>
    <property type="evidence" value="ECO:0007669"/>
    <property type="project" value="TreeGrafter"/>
</dbReference>
<dbReference type="AlphaFoldDB" id="A0A6A6W944"/>
<dbReference type="OrthoDB" id="72772at2759"/>
<comment type="similarity">
    <text evidence="1">Belongs to the ATG14 family.</text>
</comment>
<dbReference type="GO" id="GO:0000149">
    <property type="term" value="F:SNARE binding"/>
    <property type="evidence" value="ECO:0007669"/>
    <property type="project" value="TreeGrafter"/>
</dbReference>
<evidence type="ECO:0000256" key="2">
    <source>
        <dbReference type="ARBA" id="ARBA00013807"/>
    </source>
</evidence>
<dbReference type="GO" id="GO:0035493">
    <property type="term" value="P:SNARE complex assembly"/>
    <property type="evidence" value="ECO:0007669"/>
    <property type="project" value="TreeGrafter"/>
</dbReference>
<dbReference type="Proteomes" id="UP000799437">
    <property type="component" value="Unassembled WGS sequence"/>
</dbReference>
<evidence type="ECO:0000256" key="1">
    <source>
        <dbReference type="ARBA" id="ARBA00009574"/>
    </source>
</evidence>
<dbReference type="GeneID" id="54484844"/>
<feature type="compositionally biased region" description="Basic and acidic residues" evidence="5">
    <location>
        <begin position="95"/>
        <end position="106"/>
    </location>
</feature>
<organism evidence="6 7">
    <name type="scientific">Pseudovirgaria hyperparasitica</name>
    <dbReference type="NCBI Taxonomy" id="470096"/>
    <lineage>
        <taxon>Eukaryota</taxon>
        <taxon>Fungi</taxon>
        <taxon>Dikarya</taxon>
        <taxon>Ascomycota</taxon>
        <taxon>Pezizomycotina</taxon>
        <taxon>Dothideomycetes</taxon>
        <taxon>Dothideomycetes incertae sedis</taxon>
        <taxon>Acrospermales</taxon>
        <taxon>Acrospermaceae</taxon>
        <taxon>Pseudovirgaria</taxon>
    </lineage>
</organism>
<evidence type="ECO:0000256" key="3">
    <source>
        <dbReference type="ARBA" id="ARBA00023054"/>
    </source>
</evidence>
<dbReference type="RefSeq" id="XP_033601634.1">
    <property type="nucleotide sequence ID" value="XM_033743790.1"/>
</dbReference>
<protein>
    <recommendedName>
        <fullName evidence="2">Autophagy-related protein 14</fullName>
    </recommendedName>
</protein>
<feature type="coiled-coil region" evidence="4">
    <location>
        <begin position="291"/>
        <end position="398"/>
    </location>
</feature>
<feature type="region of interest" description="Disordered" evidence="5">
    <location>
        <begin position="589"/>
        <end position="621"/>
    </location>
</feature>
<sequence>MASDLQSGTTQSPLPREKPWLLEYNRRLRHLHGLTLRNLSLNPKLSRTRRAPIDDDGLPSALKSASKALALRESRPLEHYHSVADLRGPGSSKAPQDEVTKEDKSPPTRPSATRTRRRSTMEWSGASPVARQKRLEDVTEGRMAETFFSLHVETQADPIYVSEVAGKAMNPTFRYFDLDPCGPAVTRLCALTVKIWAKMDGVAEYVLLIEYDVDLRALQYIGKSLETFRQPFPPNCILFHLTDGVYTSFLDISTPFKLRSQAKDSLERVAVGAATSPYDALMQLSTLDDCIQDAINTRERLASEIEDILQQNKGSETLIRQVPEVELRVKTIEQAVSAQKKRVEAAKRQRKALQESIESRRTAIATGREAQETAQAQIDEAQDVIKNARLQLTKIHEESNGQRRRICEDLMRIYPIEPIKDQPLAFTIRGLALPNSDFDNDHKEQGIAAALGHVAKVVYQLALYMSVPLPYPIKARESTSCVEDPISQTSGPRTYPLFLKGSVRYRFEYGVFLLNKDIEILSNRLGLRLLDIRQTLPNLKYLLYVATAGQGELPARKTGGVRGLVRQISTPASDTESVSSTLVIDGEGHKEHNMKSRATQMLKQSHQNGKAVGMSKDGPSH</sequence>
<dbReference type="PANTHER" id="PTHR15157">
    <property type="entry name" value="UV RADIATION RESISTANCE-ASSOCIATED GENE PROTEIN"/>
    <property type="match status" value="1"/>
</dbReference>
<dbReference type="EMBL" id="ML996570">
    <property type="protein sequence ID" value="KAF2759183.1"/>
    <property type="molecule type" value="Genomic_DNA"/>
</dbReference>
<accession>A0A6A6W944</accession>
<evidence type="ECO:0000313" key="7">
    <source>
        <dbReference type="Proteomes" id="UP000799437"/>
    </source>
</evidence>
<dbReference type="GO" id="GO:0032991">
    <property type="term" value="C:protein-containing complex"/>
    <property type="evidence" value="ECO:0007669"/>
    <property type="project" value="UniProtKB-ARBA"/>
</dbReference>
<evidence type="ECO:0000256" key="4">
    <source>
        <dbReference type="SAM" id="Coils"/>
    </source>
</evidence>
<feature type="region of interest" description="Disordered" evidence="5">
    <location>
        <begin position="80"/>
        <end position="132"/>
    </location>
</feature>
<keyword evidence="3 4" id="KW-0175">Coiled coil</keyword>
<dbReference type="InterPro" id="IPR018791">
    <property type="entry name" value="UV_resistance/autophagy_Atg14"/>
</dbReference>
<evidence type="ECO:0000313" key="6">
    <source>
        <dbReference type="EMBL" id="KAF2759183.1"/>
    </source>
</evidence>